<dbReference type="Proteomes" id="UP000245946">
    <property type="component" value="Unassembled WGS sequence"/>
</dbReference>
<name>A0A316Z357_9BASI</name>
<dbReference type="GeneID" id="37272058"/>
<proteinExistence type="predicted"/>
<evidence type="ECO:0000313" key="3">
    <source>
        <dbReference type="EMBL" id="PWN94605.1"/>
    </source>
</evidence>
<dbReference type="AlphaFoldDB" id="A0A316Z357"/>
<keyword evidence="4" id="KW-1185">Reference proteome</keyword>
<protein>
    <recommendedName>
        <fullName evidence="2">HNH nuclease domain-containing protein</fullName>
    </recommendedName>
</protein>
<accession>A0A316Z357</accession>
<gene>
    <name evidence="3" type="ORF">FA09DRAFT_341958</name>
</gene>
<reference evidence="3 4" key="1">
    <citation type="journal article" date="2018" name="Mol. Biol. Evol.">
        <title>Broad Genomic Sampling Reveals a Smut Pathogenic Ancestry of the Fungal Clade Ustilaginomycotina.</title>
        <authorList>
            <person name="Kijpornyongpan T."/>
            <person name="Mondo S.J."/>
            <person name="Barry K."/>
            <person name="Sandor L."/>
            <person name="Lee J."/>
            <person name="Lipzen A."/>
            <person name="Pangilinan J."/>
            <person name="LaButti K."/>
            <person name="Hainaut M."/>
            <person name="Henrissat B."/>
            <person name="Grigoriev I.V."/>
            <person name="Spatafora J.W."/>
            <person name="Aime M.C."/>
        </authorList>
    </citation>
    <scope>NUCLEOTIDE SEQUENCE [LARGE SCALE GENOMIC DNA]</scope>
    <source>
        <strain evidence="3 4">MCA 4186</strain>
    </source>
</reference>
<evidence type="ECO:0000256" key="1">
    <source>
        <dbReference type="SAM" id="MobiDB-lite"/>
    </source>
</evidence>
<feature type="domain" description="HNH nuclease" evidence="2">
    <location>
        <begin position="335"/>
        <end position="420"/>
    </location>
</feature>
<dbReference type="RefSeq" id="XP_025594884.1">
    <property type="nucleotide sequence ID" value="XM_025744514.1"/>
</dbReference>
<evidence type="ECO:0000259" key="2">
    <source>
        <dbReference type="Pfam" id="PF13391"/>
    </source>
</evidence>
<dbReference type="Pfam" id="PF13391">
    <property type="entry name" value="HNH_2"/>
    <property type="match status" value="1"/>
</dbReference>
<dbReference type="EMBL" id="KZ819311">
    <property type="protein sequence ID" value="PWN94605.1"/>
    <property type="molecule type" value="Genomic_DNA"/>
</dbReference>
<feature type="region of interest" description="Disordered" evidence="1">
    <location>
        <begin position="299"/>
        <end position="320"/>
    </location>
</feature>
<organism evidence="3 4">
    <name type="scientific">Tilletiopsis washingtonensis</name>
    <dbReference type="NCBI Taxonomy" id="58919"/>
    <lineage>
        <taxon>Eukaryota</taxon>
        <taxon>Fungi</taxon>
        <taxon>Dikarya</taxon>
        <taxon>Basidiomycota</taxon>
        <taxon>Ustilaginomycotina</taxon>
        <taxon>Exobasidiomycetes</taxon>
        <taxon>Entylomatales</taxon>
        <taxon>Entylomatales incertae sedis</taxon>
        <taxon>Tilletiopsis</taxon>
    </lineage>
</organism>
<sequence>MSVSGAPPRAHHTLEVFVAVEGISRASADKRIRQSLARWRSPGEPAADAMYMAQFLYAVDGEAEEAWRSSGTSEAYAGASGSAAAAQSDAADRLRVASLAQLHMLHYADREWAHASIEKQANLHSDDFFNTLLAPPAASWTVADFALTPVALLFGLEVYADADRLQPRLGPNAPLVGPQPLLFGDGQRRGLLDAGRVRLRLGQQPEVKVDSSNAHLVLSSLSAIARLSGPSVIPGRNESAWTLSITEDELIAFEEAMQSVAARLDRAAQVGDADFGAILTTAADNFLHFTGAKTAKGDLRQALSDESERRGRGRSPHGSWQVRAGALGAEHLIECDAAHLIPAFIGGALFEDAQAALAARSQRFGKEELPGDGRAPRLGFLDPRVGSLCRTSDAGINAAHNGLFLSRCQHALFDMHVFFVTPSRNVVHSE</sequence>
<dbReference type="InterPro" id="IPR003615">
    <property type="entry name" value="HNH_nuc"/>
</dbReference>
<evidence type="ECO:0000313" key="4">
    <source>
        <dbReference type="Proteomes" id="UP000245946"/>
    </source>
</evidence>